<name>A0A1M7T2T1_9ACTN</name>
<gene>
    <name evidence="1" type="ORF">SAMN05660350_01300</name>
</gene>
<dbReference type="RefSeq" id="WP_072915207.1">
    <property type="nucleotide sequence ID" value="NZ_FRDM01000004.1"/>
</dbReference>
<accession>A0A1M7T2T1</accession>
<evidence type="ECO:0000313" key="2">
    <source>
        <dbReference type="Proteomes" id="UP000184428"/>
    </source>
</evidence>
<dbReference type="Proteomes" id="UP000184428">
    <property type="component" value="Unassembled WGS sequence"/>
</dbReference>
<dbReference type="EMBL" id="FRDM01000004">
    <property type="protein sequence ID" value="SHN65060.1"/>
    <property type="molecule type" value="Genomic_DNA"/>
</dbReference>
<organism evidence="1 2">
    <name type="scientific">Geodermatophilus obscurus</name>
    <dbReference type="NCBI Taxonomy" id="1861"/>
    <lineage>
        <taxon>Bacteria</taxon>
        <taxon>Bacillati</taxon>
        <taxon>Actinomycetota</taxon>
        <taxon>Actinomycetes</taxon>
        <taxon>Geodermatophilales</taxon>
        <taxon>Geodermatophilaceae</taxon>
        <taxon>Geodermatophilus</taxon>
    </lineage>
</organism>
<evidence type="ECO:0008006" key="3">
    <source>
        <dbReference type="Google" id="ProtNLM"/>
    </source>
</evidence>
<evidence type="ECO:0000313" key="1">
    <source>
        <dbReference type="EMBL" id="SHN65060.1"/>
    </source>
</evidence>
<dbReference type="OrthoDB" id="140419at2"/>
<protein>
    <recommendedName>
        <fullName evidence="3">DUF885 domain-containing protein</fullName>
    </recommendedName>
</protein>
<proteinExistence type="predicted"/>
<dbReference type="AlphaFoldDB" id="A0A1M7T2T1"/>
<sequence length="404" mass="44417">MAPSLDVPLEYVRLGLRFDRLEPGFVDAYTGDRRVRAAVEDEPAPTPQGLRDRARALLGELDAAGLPADRAGFLRGQLTGLECTARKMAGEPVPFLEEVRSYFQVDLTLGDPAGYAAAHAELDALLPGSGALAERYAAHRRREECPPERLAEAVHALSSALRDRVRADYGLPEVETVRYEVVTDKPWSGFNYYEGDYRSRVAINADLPHRLGQLPHLVAHEAYPGHHTEHCRKELGLVERGARLEHTVFLVNTPECLMAEGLADLGVQAAIGAGWGPWAAEVLGDLGLHFDGHLAERVAAAAAPLNRVRQDAAVLLHDRGADADEVAAYIQRWSLVSADRARQQLRFLTHPLWRAYTTSYVEGFDLLSRWLDARPAEQPVADRFGRLLDEPLTPATVAGELRAG</sequence>
<reference evidence="1 2" key="1">
    <citation type="submission" date="2016-12" db="EMBL/GenBank/DDBJ databases">
        <authorList>
            <person name="Song W.-J."/>
            <person name="Kurnit D.M."/>
        </authorList>
    </citation>
    <scope>NUCLEOTIDE SEQUENCE [LARGE SCALE GENOMIC DNA]</scope>
    <source>
        <strain evidence="1 2">DSM 43162</strain>
    </source>
</reference>